<dbReference type="GO" id="GO:0016887">
    <property type="term" value="F:ATP hydrolysis activity"/>
    <property type="evidence" value="ECO:0007669"/>
    <property type="project" value="InterPro"/>
</dbReference>
<comment type="function">
    <text evidence="10">Cooperates for the ATP-dependent vacuolar transport of bilirubin and glutathione conjugates.</text>
</comment>
<evidence type="ECO:0000256" key="11">
    <source>
        <dbReference type="SAM" id="MobiDB-lite"/>
    </source>
</evidence>
<keyword evidence="6" id="KW-0547">Nucleotide-binding</keyword>
<dbReference type="GO" id="GO:0042144">
    <property type="term" value="P:vacuole fusion, non-autophagic"/>
    <property type="evidence" value="ECO:0007669"/>
    <property type="project" value="UniProtKB-ARBA"/>
</dbReference>
<dbReference type="InterPro" id="IPR036640">
    <property type="entry name" value="ABC1_TM_sf"/>
</dbReference>
<feature type="transmembrane region" description="Helical" evidence="12">
    <location>
        <begin position="141"/>
        <end position="160"/>
    </location>
</feature>
<dbReference type="GO" id="GO:0000329">
    <property type="term" value="C:fungal-type vacuole membrane"/>
    <property type="evidence" value="ECO:0007669"/>
    <property type="project" value="UniProtKB-ARBA"/>
</dbReference>
<dbReference type="FunFam" id="1.20.1560.10:FF:000013">
    <property type="entry name" value="ABC transporter C family member 2"/>
    <property type="match status" value="1"/>
</dbReference>
<feature type="transmembrane region" description="Helical" evidence="12">
    <location>
        <begin position="1210"/>
        <end position="1229"/>
    </location>
</feature>
<dbReference type="OrthoDB" id="6500128at2759"/>
<dbReference type="Pfam" id="PF00005">
    <property type="entry name" value="ABC_tran"/>
    <property type="match status" value="2"/>
</dbReference>
<feature type="transmembrane region" description="Helical" evidence="12">
    <location>
        <begin position="1098"/>
        <end position="1117"/>
    </location>
</feature>
<dbReference type="PROSITE" id="PS00211">
    <property type="entry name" value="ABC_TRANSPORTER_1"/>
    <property type="match status" value="1"/>
</dbReference>
<evidence type="ECO:0000256" key="4">
    <source>
        <dbReference type="ARBA" id="ARBA00022692"/>
    </source>
</evidence>
<feature type="transmembrane region" description="Helical" evidence="12">
    <location>
        <begin position="109"/>
        <end position="129"/>
    </location>
</feature>
<evidence type="ECO:0008006" key="17">
    <source>
        <dbReference type="Google" id="ProtNLM"/>
    </source>
</evidence>
<keyword evidence="2" id="KW-0813">Transport</keyword>
<dbReference type="Gene3D" id="3.40.50.300">
    <property type="entry name" value="P-loop containing nucleotide triphosphate hydrolases"/>
    <property type="match status" value="2"/>
</dbReference>
<keyword evidence="3" id="KW-0926">Vacuole</keyword>
<dbReference type="OMA" id="KTWIMAF"/>
<comment type="subcellular location">
    <subcellularLocation>
        <location evidence="1">Vacuole membrane</location>
        <topology evidence="1">Multi-pass membrane protein</topology>
    </subcellularLocation>
</comment>
<keyword evidence="16" id="KW-1185">Reference proteome</keyword>
<evidence type="ECO:0000256" key="3">
    <source>
        <dbReference type="ARBA" id="ARBA00022554"/>
    </source>
</evidence>
<dbReference type="Pfam" id="PF00664">
    <property type="entry name" value="ABC_membrane"/>
    <property type="match status" value="2"/>
</dbReference>
<dbReference type="Gene3D" id="1.20.1560.10">
    <property type="entry name" value="ABC transporter type 1, transmembrane domain"/>
    <property type="match status" value="2"/>
</dbReference>
<dbReference type="FunFam" id="3.40.50.300:FF:000997">
    <property type="entry name" value="Multidrug resistance-associated protein 1"/>
    <property type="match status" value="1"/>
</dbReference>
<reference evidence="15 16" key="1">
    <citation type="journal article" date="2011" name="Proc. Natl. Acad. Sci. U.S.A.">
        <title>Evolutionary erosion of yeast sex chromosomes by mating-type switching accidents.</title>
        <authorList>
            <person name="Gordon J.L."/>
            <person name="Armisen D."/>
            <person name="Proux-Wera E."/>
            <person name="Oheigeartaigh S.S."/>
            <person name="Byrne K.P."/>
            <person name="Wolfe K.H."/>
        </authorList>
    </citation>
    <scope>NUCLEOTIDE SEQUENCE [LARGE SCALE GENOMIC DNA]</scope>
    <source>
        <strain evidence="16">ATCC 24235 / CBS 4417 / NBRC 1672 / NRRL Y-8282 / UCD 70-5</strain>
    </source>
</reference>
<accession>G8BUU6</accession>
<feature type="transmembrane region" description="Helical" evidence="12">
    <location>
        <begin position="172"/>
        <end position="192"/>
    </location>
</feature>
<feature type="transmembrane region" description="Helical" evidence="12">
    <location>
        <begin position="433"/>
        <end position="450"/>
    </location>
</feature>
<feature type="transmembrane region" description="Helical" evidence="12">
    <location>
        <begin position="516"/>
        <end position="536"/>
    </location>
</feature>
<evidence type="ECO:0000256" key="6">
    <source>
        <dbReference type="ARBA" id="ARBA00022741"/>
    </source>
</evidence>
<name>G8BUU6_TETPH</name>
<feature type="domain" description="ABC transmembrane type-1" evidence="14">
    <location>
        <begin position="301"/>
        <end position="575"/>
    </location>
</feature>
<dbReference type="SMART" id="SM00382">
    <property type="entry name" value="AAA"/>
    <property type="match status" value="2"/>
</dbReference>
<dbReference type="Pfam" id="PF24357">
    <property type="entry name" value="TMD0_ABC"/>
    <property type="match status" value="1"/>
</dbReference>
<feature type="transmembrane region" description="Helical" evidence="12">
    <location>
        <begin position="1241"/>
        <end position="1260"/>
    </location>
</feature>
<dbReference type="InterPro" id="IPR027417">
    <property type="entry name" value="P-loop_NTPase"/>
</dbReference>
<dbReference type="InterPro" id="IPR044746">
    <property type="entry name" value="ABCC_6TM_D1"/>
</dbReference>
<dbReference type="SUPFAM" id="SSF90123">
    <property type="entry name" value="ABC transporter transmembrane region"/>
    <property type="match status" value="2"/>
</dbReference>
<feature type="transmembrane region" description="Helical" evidence="12">
    <location>
        <begin position="971"/>
        <end position="996"/>
    </location>
</feature>
<evidence type="ECO:0000256" key="9">
    <source>
        <dbReference type="ARBA" id="ARBA00023136"/>
    </source>
</evidence>
<evidence type="ECO:0000256" key="8">
    <source>
        <dbReference type="ARBA" id="ARBA00022989"/>
    </source>
</evidence>
<evidence type="ECO:0000313" key="15">
    <source>
        <dbReference type="EMBL" id="CCE63528.1"/>
    </source>
</evidence>
<organism evidence="15 16">
    <name type="scientific">Tetrapisispora phaffii (strain ATCC 24235 / CBS 4417 / NBRC 1672 / NRRL Y-8282 / UCD 70-5)</name>
    <name type="common">Yeast</name>
    <name type="synonym">Fabospora phaffii</name>
    <dbReference type="NCBI Taxonomy" id="1071381"/>
    <lineage>
        <taxon>Eukaryota</taxon>
        <taxon>Fungi</taxon>
        <taxon>Dikarya</taxon>
        <taxon>Ascomycota</taxon>
        <taxon>Saccharomycotina</taxon>
        <taxon>Saccharomycetes</taxon>
        <taxon>Saccharomycetales</taxon>
        <taxon>Saccharomycetaceae</taxon>
        <taxon>Tetrapisispora</taxon>
    </lineage>
</organism>
<proteinExistence type="predicted"/>
<dbReference type="InterPro" id="IPR011527">
    <property type="entry name" value="ABC1_TM_dom"/>
</dbReference>
<dbReference type="CDD" id="cd18579">
    <property type="entry name" value="ABC_6TM_ABCC_D1"/>
    <property type="match status" value="1"/>
</dbReference>
<feature type="domain" description="ABC transporter" evidence="13">
    <location>
        <begin position="1305"/>
        <end position="1563"/>
    </location>
</feature>
<feature type="transmembrane region" description="Helical" evidence="12">
    <location>
        <begin position="1155"/>
        <end position="1177"/>
    </location>
</feature>
<dbReference type="EMBL" id="HE612861">
    <property type="protein sequence ID" value="CCE63528.1"/>
    <property type="molecule type" value="Genomic_DNA"/>
</dbReference>
<sequence>MFSNVTMGCPNGFHPYLDNHTNALTPCFLSLVNLVSVLFFSCVGVIQLIQLLRETKIPPNFKYKFRWSSLPSRHLLHITDISLQVVILVLQLCVLFSNSKSEQPLITQYAILSNIGFLVLISYPTQYLEYYKSPCTIGNQIFYFMFQICLVSFQIIQRFTHGNRDALVTVSGKYSSILECLLLFNTIVIFIYETRYFKPAPQVIDFYKSNDLFITNHALADIWFMWMNKLISQTYKDKKIKDPHNLPLPPIDLDIRTIATRMESSWEKQKWNGTNSILRVILTTFCKSLIIAMLYETTTDILTVIEPQFLRVFIKTFEMNETNVYPPLQGAIIVVALFLSKFISTLLGNQFYIKIFEVGLGIRGSLMALVYKKSLRISSDARQKHSSGDIINLMSTDVLNLQRFFENSQSIIGAPIQIVIVLISLYLLLDKAVFAGMISMVIMIPINAYLSRKVGSLYKTQMKYKDSRLTILTEILNSIKSIKLYSWEKPMLKKLLHVRNDLELENFKKIGIFSNLIFFAWNCVPLMVTCSTFLIFSMISDVPLSPDIIFPSLTLFNILNDAIYVVPSTINDVIQANISMKRLRDFLLAEELDDSFIEYKSPSETDDAPVIEINNATFLWQSKKIINENSSTDEESNIETSKAALKNIDNFTVKKGSLTCIVGKVGSGKSTILHAILGQLPCISALDQTRAPKVTIRATSIAYCPQEAWIMNSSVKENIVFGHKHDENYYNLVIQACQLASDLSILPDGDETIVGEKGISLVGGVQKARISLARAVYARADVYLLDDILSAVDAHVSKNIIKYVLSKETGLLRNKTIILSTNNVNVLKNSQKIYAIEKGEIVEESDYENVMNSSDASRIKKLIEEFGTSTSNSNEVKETSSENSSSEIEDKTSNATELLKKKDIDEDNDIVESIVSFDAENMFQNISMVNSRRASMATLKRKPVLDLDKSKKKTAQQEETKEEGRVKTRVYIAYIKACGVTGVILFFVFMILTRIFDLAETFWLKYWSESNAKAGYNKDFLKFVTIYAIIGLLSAAFNNIRTVIMLLYCSIRGSKKLHDGMALSVMRSPMSFFETTPIGRIVNRFSSDLEAIDSGLQYIFSFFFRSVLIYVVSLILVGYNLPWFIALNAVLIMIYFYYQAYYIMLSRELKRLTTISYSPIMSLISETLGGFSVINAFDHTSRFNFFNFETVQYNIDCVFQFRSTNRWLSVRLQTIGNLIILATGLLSFATLGTKKQLSSGMVGLLMSYSLQVTSSLMWIVRMTVQIETRIVSVERTLEYCELKPEALEIIENSRPPEGWPREGAIEFNNYTTKYRENLDPVLKDINVSIKPKEKIGIVGRTGAGKSTLTLALFRLIEATGGSISIDGIDISKIGLEDLRSNLAIIPQDAQAFEGTIRSNLDPFDQHSDEELWRAVELSHLKQHILRMNEEANDRESDSSRTDITTPDSHNIKELLATPISKNGSNVSVGQRQLLCLSRALLNPSKVLILDEATAAIDMETDKIVQDTIKNEFKERTILTIAHRIDTVMNYDKILVLDKGEVAEFDTVSNLLSDKNTMFYKLCEQGAYLKE</sequence>
<keyword evidence="4 12" id="KW-0812">Transmembrane</keyword>
<dbReference type="Proteomes" id="UP000005666">
    <property type="component" value="Chromosome 6"/>
</dbReference>
<dbReference type="KEGG" id="tpf:TPHA_0F00410"/>
<feature type="transmembrane region" description="Helical" evidence="12">
    <location>
        <begin position="548"/>
        <end position="574"/>
    </location>
</feature>
<dbReference type="eggNOG" id="KOG0054">
    <property type="taxonomic scope" value="Eukaryota"/>
</dbReference>
<feature type="domain" description="ABC transporter" evidence="13">
    <location>
        <begin position="611"/>
        <end position="863"/>
    </location>
</feature>
<feature type="transmembrane region" description="Helical" evidence="12">
    <location>
        <begin position="28"/>
        <end position="53"/>
    </location>
</feature>
<gene>
    <name evidence="15" type="primary">TPHA0F00410</name>
    <name evidence="15" type="ordered locus">TPHA_0F00410</name>
</gene>
<dbReference type="InterPro" id="IPR056227">
    <property type="entry name" value="TMD0_ABC"/>
</dbReference>
<evidence type="ECO:0000256" key="1">
    <source>
        <dbReference type="ARBA" id="ARBA00004128"/>
    </source>
</evidence>
<dbReference type="InterPro" id="IPR044726">
    <property type="entry name" value="ABCC_6TM_D2"/>
</dbReference>
<feature type="region of interest" description="Disordered" evidence="11">
    <location>
        <begin position="870"/>
        <end position="892"/>
    </location>
</feature>
<protein>
    <recommendedName>
        <fullName evidence="17">Bile pigment transporter 1</fullName>
    </recommendedName>
</protein>
<dbReference type="InterPro" id="IPR050173">
    <property type="entry name" value="ABC_transporter_C-like"/>
</dbReference>
<evidence type="ECO:0000313" key="16">
    <source>
        <dbReference type="Proteomes" id="UP000005666"/>
    </source>
</evidence>
<dbReference type="GO" id="GO:0140359">
    <property type="term" value="F:ABC-type transporter activity"/>
    <property type="evidence" value="ECO:0007669"/>
    <property type="project" value="InterPro"/>
</dbReference>
<evidence type="ECO:0000259" key="14">
    <source>
        <dbReference type="PROSITE" id="PS50929"/>
    </source>
</evidence>
<dbReference type="CDD" id="cd03250">
    <property type="entry name" value="ABCC_MRP_domain1"/>
    <property type="match status" value="1"/>
</dbReference>
<keyword evidence="7" id="KW-0067">ATP-binding</keyword>
<dbReference type="InterPro" id="IPR017871">
    <property type="entry name" value="ABC_transporter-like_CS"/>
</dbReference>
<dbReference type="SUPFAM" id="SSF52540">
    <property type="entry name" value="P-loop containing nucleoside triphosphate hydrolases"/>
    <property type="match status" value="2"/>
</dbReference>
<dbReference type="PANTHER" id="PTHR24223:SF443">
    <property type="entry name" value="MULTIDRUG-RESISTANCE LIKE PROTEIN 1, ISOFORM I"/>
    <property type="match status" value="1"/>
</dbReference>
<evidence type="ECO:0000256" key="12">
    <source>
        <dbReference type="SAM" id="Phobius"/>
    </source>
</evidence>
<keyword evidence="8 12" id="KW-1133">Transmembrane helix</keyword>
<evidence type="ECO:0000259" key="13">
    <source>
        <dbReference type="PROSITE" id="PS50893"/>
    </source>
</evidence>
<evidence type="ECO:0000256" key="5">
    <source>
        <dbReference type="ARBA" id="ARBA00022737"/>
    </source>
</evidence>
<evidence type="ECO:0000256" key="7">
    <source>
        <dbReference type="ARBA" id="ARBA00022840"/>
    </source>
</evidence>
<feature type="transmembrane region" description="Helical" evidence="12">
    <location>
        <begin position="74"/>
        <end position="97"/>
    </location>
</feature>
<dbReference type="STRING" id="1071381.G8BUU6"/>
<dbReference type="RefSeq" id="XP_003685962.1">
    <property type="nucleotide sequence ID" value="XM_003685914.1"/>
</dbReference>
<dbReference type="GO" id="GO:0005524">
    <property type="term" value="F:ATP binding"/>
    <property type="evidence" value="ECO:0007669"/>
    <property type="project" value="UniProtKB-KW"/>
</dbReference>
<feature type="transmembrane region" description="Helical" evidence="12">
    <location>
        <begin position="277"/>
        <end position="295"/>
    </location>
</feature>
<dbReference type="HOGENOM" id="CLU_000604_27_3_1"/>
<feature type="transmembrane region" description="Helical" evidence="12">
    <location>
        <begin position="328"/>
        <end position="347"/>
    </location>
</feature>
<dbReference type="PANTHER" id="PTHR24223">
    <property type="entry name" value="ATP-BINDING CASSETTE SUB-FAMILY C"/>
    <property type="match status" value="1"/>
</dbReference>
<evidence type="ECO:0000256" key="10">
    <source>
        <dbReference type="ARBA" id="ARBA00053425"/>
    </source>
</evidence>
<feature type="domain" description="ABC transmembrane type-1" evidence="14">
    <location>
        <begin position="984"/>
        <end position="1268"/>
    </location>
</feature>
<dbReference type="InterPro" id="IPR003593">
    <property type="entry name" value="AAA+_ATPase"/>
</dbReference>
<dbReference type="PROSITE" id="PS50893">
    <property type="entry name" value="ABC_TRANSPORTER_2"/>
    <property type="match status" value="2"/>
</dbReference>
<dbReference type="GeneID" id="11535379"/>
<dbReference type="FunFam" id="3.40.50.300:FF:000565">
    <property type="entry name" value="ABC bile acid transporter"/>
    <property type="match status" value="1"/>
</dbReference>
<keyword evidence="5" id="KW-0677">Repeat</keyword>
<keyword evidence="9 12" id="KW-0472">Membrane</keyword>
<dbReference type="CDD" id="cd03244">
    <property type="entry name" value="ABCC_MRP_domain2"/>
    <property type="match status" value="1"/>
</dbReference>
<evidence type="ECO:0000256" key="2">
    <source>
        <dbReference type="ARBA" id="ARBA00022448"/>
    </source>
</evidence>
<dbReference type="PROSITE" id="PS50929">
    <property type="entry name" value="ABC_TM1F"/>
    <property type="match status" value="2"/>
</dbReference>
<feature type="transmembrane region" description="Helical" evidence="12">
    <location>
        <begin position="1026"/>
        <end position="1048"/>
    </location>
</feature>
<feature type="transmembrane region" description="Helical" evidence="12">
    <location>
        <begin position="1123"/>
        <end position="1143"/>
    </location>
</feature>
<dbReference type="InterPro" id="IPR003439">
    <property type="entry name" value="ABC_transporter-like_ATP-bd"/>
</dbReference>
<feature type="transmembrane region" description="Helical" evidence="12">
    <location>
        <begin position="410"/>
        <end position="427"/>
    </location>
</feature>
<dbReference type="CDD" id="cd18580">
    <property type="entry name" value="ABC_6TM_ABCC_D2"/>
    <property type="match status" value="1"/>
</dbReference>
<dbReference type="FunFam" id="1.20.1560.10:FF:000020">
    <property type="entry name" value="ABC metal ion transporter"/>
    <property type="match status" value="1"/>
</dbReference>